<dbReference type="EMBL" id="OU015568">
    <property type="protein sequence ID" value="CAG5080719.1"/>
    <property type="molecule type" value="Genomic_DNA"/>
</dbReference>
<evidence type="ECO:0000313" key="1">
    <source>
        <dbReference type="EMBL" id="CAG5080719.1"/>
    </source>
</evidence>
<sequence>MAANAAYLLETFESEERQRNKSRRALQSSYSLRAKSGFKYWQGTNNKDYCPKDPVKSRFSFGERFNSGRFGCTNDRYYTNGAQNLHYWSSVENKETRLFEENLASISTETCVDEDLFNECYSLCRIDFLQCRESCENALCENECVNKFGECSSYCPCGTNCPNGCLNCASPVCSDACDSAATENHHFIECREESLENQAICIRACPPDRDCFEQCNDRLLQDLDSCPCVENIITTTTSSPTTTKTSTYVPTTSSTIMQHILVMTDSLKESFTISIDGLTKTFPSINATRDSYLSQCPYALFKDELFVFGGGWDYQREFGFFKTTTGQESVNFKSLTHMDLQ</sequence>
<accession>A0ABN7RLT1</accession>
<reference evidence="1 2" key="1">
    <citation type="submission" date="2021-04" db="EMBL/GenBank/DDBJ databases">
        <authorList>
            <person name="Bliznina A."/>
        </authorList>
    </citation>
    <scope>NUCLEOTIDE SEQUENCE [LARGE SCALE GENOMIC DNA]</scope>
</reference>
<gene>
    <name evidence="1" type="ORF">OKIOD_LOCUS1249</name>
</gene>
<proteinExistence type="predicted"/>
<dbReference type="Proteomes" id="UP001158576">
    <property type="component" value="Chromosome PAR"/>
</dbReference>
<keyword evidence="2" id="KW-1185">Reference proteome</keyword>
<organism evidence="1 2">
    <name type="scientific">Oikopleura dioica</name>
    <name type="common">Tunicate</name>
    <dbReference type="NCBI Taxonomy" id="34765"/>
    <lineage>
        <taxon>Eukaryota</taxon>
        <taxon>Metazoa</taxon>
        <taxon>Chordata</taxon>
        <taxon>Tunicata</taxon>
        <taxon>Appendicularia</taxon>
        <taxon>Copelata</taxon>
        <taxon>Oikopleuridae</taxon>
        <taxon>Oikopleura</taxon>
    </lineage>
</organism>
<protein>
    <submittedName>
        <fullName evidence="1">Oidioi.mRNA.OKI2018_I69.PAR.g9691.t1.cds</fullName>
    </submittedName>
</protein>
<name>A0ABN7RLT1_OIKDI</name>
<evidence type="ECO:0000313" key="2">
    <source>
        <dbReference type="Proteomes" id="UP001158576"/>
    </source>
</evidence>